<name>H0UJ50_9BACT</name>
<dbReference type="PANTHER" id="PTHR30005">
    <property type="entry name" value="EXOPOLYPHOSPHATASE"/>
    <property type="match status" value="1"/>
</dbReference>
<dbReference type="InterPro" id="IPR003695">
    <property type="entry name" value="Ppx_GppA_N"/>
</dbReference>
<dbReference type="CDD" id="cd24054">
    <property type="entry name" value="ASKHA_NBD_AaPPX-GppA_MtPPX2-like"/>
    <property type="match status" value="1"/>
</dbReference>
<dbReference type="EMBL" id="CM001376">
    <property type="protein sequence ID" value="EHM12783.1"/>
    <property type="molecule type" value="Genomic_DNA"/>
</dbReference>
<organism evidence="2 3">
    <name type="scientific">Jonquetella anthropi DSM 22815</name>
    <dbReference type="NCBI Taxonomy" id="885272"/>
    <lineage>
        <taxon>Bacteria</taxon>
        <taxon>Thermotogati</taxon>
        <taxon>Synergistota</taxon>
        <taxon>Synergistia</taxon>
        <taxon>Synergistales</taxon>
        <taxon>Dethiosulfovibrionaceae</taxon>
        <taxon>Jonquetella</taxon>
    </lineage>
</organism>
<dbReference type="Proteomes" id="UP000003806">
    <property type="component" value="Chromosome"/>
</dbReference>
<dbReference type="Gene3D" id="3.30.420.40">
    <property type="match status" value="1"/>
</dbReference>
<evidence type="ECO:0000313" key="3">
    <source>
        <dbReference type="Proteomes" id="UP000003806"/>
    </source>
</evidence>
<dbReference type="Pfam" id="PF02541">
    <property type="entry name" value="Ppx-GppA"/>
    <property type="match status" value="1"/>
</dbReference>
<evidence type="ECO:0000313" key="2">
    <source>
        <dbReference type="EMBL" id="EHM12783.1"/>
    </source>
</evidence>
<protein>
    <submittedName>
        <fullName evidence="2">Exopolyphosphatase</fullName>
    </submittedName>
</protein>
<reference evidence="2 3" key="1">
    <citation type="submission" date="2011-11" db="EMBL/GenBank/DDBJ databases">
        <title>The Noncontiguous Finished genome of Jonquetella anthropi DSM 22815.</title>
        <authorList>
            <consortium name="US DOE Joint Genome Institute (JGI-PGF)"/>
            <person name="Lucas S."/>
            <person name="Copeland A."/>
            <person name="Lapidus A."/>
            <person name="Glavina del Rio T."/>
            <person name="Dalin E."/>
            <person name="Tice H."/>
            <person name="Bruce D."/>
            <person name="Goodwin L."/>
            <person name="Pitluck S."/>
            <person name="Peters L."/>
            <person name="Mikhailova N."/>
            <person name="Held B."/>
            <person name="Kyrpides N."/>
            <person name="Mavromatis K."/>
            <person name="Ivanova N."/>
            <person name="Markowitz V."/>
            <person name="Cheng J.-F."/>
            <person name="Hugenholtz P."/>
            <person name="Woyke T."/>
            <person name="Wu D."/>
            <person name="Gronow S."/>
            <person name="Wellnitz S."/>
            <person name="Brambilla E."/>
            <person name="Klenk H.-P."/>
            <person name="Eisen J.A."/>
        </authorList>
    </citation>
    <scope>NUCLEOTIDE SEQUENCE [LARGE SCALE GENOMIC DNA]</scope>
    <source>
        <strain evidence="2 3">DSM 22815</strain>
    </source>
</reference>
<dbReference type="Gene3D" id="3.30.420.150">
    <property type="entry name" value="Exopolyphosphatase. Domain 2"/>
    <property type="match status" value="1"/>
</dbReference>
<dbReference type="InterPro" id="IPR043129">
    <property type="entry name" value="ATPase_NBD"/>
</dbReference>
<dbReference type="STRING" id="885272.JonanDRAFT_0364"/>
<gene>
    <name evidence="2" type="ORF">JonanDRAFT_0364</name>
</gene>
<dbReference type="GO" id="GO:0016462">
    <property type="term" value="F:pyrophosphatase activity"/>
    <property type="evidence" value="ECO:0007669"/>
    <property type="project" value="TreeGrafter"/>
</dbReference>
<dbReference type="eggNOG" id="COG0248">
    <property type="taxonomic scope" value="Bacteria"/>
</dbReference>
<dbReference type="OrthoDB" id="9807195at2"/>
<evidence type="ECO:0000259" key="1">
    <source>
        <dbReference type="Pfam" id="PF02541"/>
    </source>
</evidence>
<dbReference type="PANTHER" id="PTHR30005:SF0">
    <property type="entry name" value="RETROGRADE REGULATION PROTEIN 2"/>
    <property type="match status" value="1"/>
</dbReference>
<feature type="domain" description="Ppx/GppA phosphatase N-terminal" evidence="1">
    <location>
        <begin position="40"/>
        <end position="290"/>
    </location>
</feature>
<keyword evidence="3" id="KW-1185">Reference proteome</keyword>
<accession>H0UJ50</accession>
<dbReference type="RefSeq" id="WP_008520261.1">
    <property type="nucleotide sequence ID" value="NZ_CM001376.1"/>
</dbReference>
<dbReference type="InterPro" id="IPR050273">
    <property type="entry name" value="GppA/Ppx_hydrolase"/>
</dbReference>
<dbReference type="SUPFAM" id="SSF53067">
    <property type="entry name" value="Actin-like ATPase domain"/>
    <property type="match status" value="2"/>
</dbReference>
<sequence>MKASLAAVIDVGTNSVKYCLAEGDRSGITRILDEGHRVTKLGRGESPVLTRQAMEETAAAAASFAAAARRAGAVPTACGTHAVRNAANRDEFLEIFERETGVFPAVLTASQEAQLTFEAPGVLAGPLTVVDSGGGSTEFSFGADGRLEGAFSVPLGALSITAEFSNDPPTPGQLADVRLKIRRTLESSSVCPALGKRIVASGGTAVVMAAAARGLDASPACDVLTPQYASRLLALFSGKSAAERRQIPGVPADRADVILGGTCILAEALSLLGNEAAVTTRGLRHAVLARLFSGRWPLQR</sequence>
<proteinExistence type="predicted"/>
<dbReference type="AlphaFoldDB" id="H0UJ50"/>
<dbReference type="HOGENOM" id="CLU_025908_1_3_0"/>